<name>A0A1H1CDQ6_9ACTN</name>
<gene>
    <name evidence="13" type="ORF">SAMN04489765_1157</name>
</gene>
<sequence length="214" mass="22116">MSTVNEALSALKAHAAEAGGPMEAFTAEQRALAESGPGAGVARPGTPVPDGPVLDPYGAETTLAQVLGDRPAVLVFYRGAWCPYCNLTLHTYQTELAPALAERGVQLIAISPQTPDGSLSTAEKNELTFTVLSDPGLVIADGLGIVTTPSDEARAAQLDLGLDVTQANADGTTRLPHPSTVLVDGAHVVRWIDVHPDYTTATEPSAILAAVDAL</sequence>
<evidence type="ECO:0000256" key="4">
    <source>
        <dbReference type="ARBA" id="ARBA00022862"/>
    </source>
</evidence>
<dbReference type="AlphaFoldDB" id="A0A1H1CDQ6"/>
<dbReference type="SUPFAM" id="SSF52833">
    <property type="entry name" value="Thioredoxin-like"/>
    <property type="match status" value="1"/>
</dbReference>
<evidence type="ECO:0000256" key="11">
    <source>
        <dbReference type="ARBA" id="ARBA00049091"/>
    </source>
</evidence>
<organism evidence="13 14">
    <name type="scientific">Tsukamurella pulmonis</name>
    <dbReference type="NCBI Taxonomy" id="47312"/>
    <lineage>
        <taxon>Bacteria</taxon>
        <taxon>Bacillati</taxon>
        <taxon>Actinomycetota</taxon>
        <taxon>Actinomycetes</taxon>
        <taxon>Mycobacteriales</taxon>
        <taxon>Tsukamurellaceae</taxon>
        <taxon>Tsukamurella</taxon>
    </lineage>
</organism>
<dbReference type="STRING" id="47312.SAMN04489765_1157"/>
<comment type="function">
    <text evidence="1">Thiol-specific peroxidase that catalyzes the reduction of hydrogen peroxide and organic hydroperoxides to water and alcohols, respectively. Plays a role in cell protection against oxidative stress by detoxifying peroxides and as sensor of hydrogen peroxide-mediated signaling events.</text>
</comment>
<keyword evidence="4" id="KW-0049">Antioxidant</keyword>
<evidence type="ECO:0000313" key="13">
    <source>
        <dbReference type="EMBL" id="SDQ62335.1"/>
    </source>
</evidence>
<evidence type="ECO:0000259" key="12">
    <source>
        <dbReference type="PROSITE" id="PS51352"/>
    </source>
</evidence>
<keyword evidence="5" id="KW-0560">Oxidoreductase</keyword>
<evidence type="ECO:0000256" key="5">
    <source>
        <dbReference type="ARBA" id="ARBA00023002"/>
    </source>
</evidence>
<evidence type="ECO:0000256" key="7">
    <source>
        <dbReference type="ARBA" id="ARBA00023284"/>
    </source>
</evidence>
<feature type="domain" description="Thioredoxin" evidence="12">
    <location>
        <begin position="42"/>
        <end position="214"/>
    </location>
</feature>
<dbReference type="PANTHER" id="PTHR42801:SF7">
    <property type="entry name" value="SLL1159 PROTEIN"/>
    <property type="match status" value="1"/>
</dbReference>
<keyword evidence="6" id="KW-1015">Disulfide bond</keyword>
<reference evidence="14" key="1">
    <citation type="submission" date="2016-10" db="EMBL/GenBank/DDBJ databases">
        <authorList>
            <person name="Varghese N."/>
            <person name="Submissions S."/>
        </authorList>
    </citation>
    <scope>NUCLEOTIDE SEQUENCE [LARGE SCALE GENOMIC DNA]</scope>
    <source>
        <strain evidence="14">DSM 44142</strain>
    </source>
</reference>
<keyword evidence="3" id="KW-0575">Peroxidase</keyword>
<dbReference type="Pfam" id="PF00578">
    <property type="entry name" value="AhpC-TSA"/>
    <property type="match status" value="1"/>
</dbReference>
<dbReference type="Proteomes" id="UP000183053">
    <property type="component" value="Unassembled WGS sequence"/>
</dbReference>
<evidence type="ECO:0000256" key="1">
    <source>
        <dbReference type="ARBA" id="ARBA00003330"/>
    </source>
</evidence>
<comment type="catalytic activity">
    <reaction evidence="11">
        <text>a hydroperoxide + [thioredoxin]-dithiol = an alcohol + [thioredoxin]-disulfide + H2O</text>
        <dbReference type="Rhea" id="RHEA:62620"/>
        <dbReference type="Rhea" id="RHEA-COMP:10698"/>
        <dbReference type="Rhea" id="RHEA-COMP:10700"/>
        <dbReference type="ChEBI" id="CHEBI:15377"/>
        <dbReference type="ChEBI" id="CHEBI:29950"/>
        <dbReference type="ChEBI" id="CHEBI:30879"/>
        <dbReference type="ChEBI" id="CHEBI:35924"/>
        <dbReference type="ChEBI" id="CHEBI:50058"/>
        <dbReference type="EC" id="1.11.1.24"/>
    </reaction>
</comment>
<dbReference type="InterPro" id="IPR000866">
    <property type="entry name" value="AhpC/TSA"/>
</dbReference>
<dbReference type="PANTHER" id="PTHR42801">
    <property type="entry name" value="THIOREDOXIN-DEPENDENT PEROXIDE REDUCTASE"/>
    <property type="match status" value="1"/>
</dbReference>
<proteinExistence type="inferred from homology"/>
<dbReference type="Gene3D" id="3.40.30.10">
    <property type="entry name" value="Glutaredoxin"/>
    <property type="match status" value="1"/>
</dbReference>
<protein>
    <recommendedName>
        <fullName evidence="2">thioredoxin-dependent peroxiredoxin</fullName>
        <ecNumber evidence="2">1.11.1.24</ecNumber>
    </recommendedName>
    <alternativeName>
        <fullName evidence="10">Bacterioferritin comigratory protein</fullName>
    </alternativeName>
    <alternativeName>
        <fullName evidence="8">Thioredoxin peroxidase</fullName>
    </alternativeName>
</protein>
<dbReference type="GO" id="GO:0034599">
    <property type="term" value="P:cellular response to oxidative stress"/>
    <property type="evidence" value="ECO:0007669"/>
    <property type="project" value="TreeGrafter"/>
</dbReference>
<keyword evidence="7" id="KW-0676">Redox-active center</keyword>
<evidence type="ECO:0000256" key="9">
    <source>
        <dbReference type="ARBA" id="ARBA00038489"/>
    </source>
</evidence>
<dbReference type="CDD" id="cd02970">
    <property type="entry name" value="PRX_like2"/>
    <property type="match status" value="1"/>
</dbReference>
<evidence type="ECO:0000256" key="8">
    <source>
        <dbReference type="ARBA" id="ARBA00032824"/>
    </source>
</evidence>
<dbReference type="OrthoDB" id="9809746at2"/>
<evidence type="ECO:0000256" key="3">
    <source>
        <dbReference type="ARBA" id="ARBA00022559"/>
    </source>
</evidence>
<evidence type="ECO:0000256" key="10">
    <source>
        <dbReference type="ARBA" id="ARBA00041373"/>
    </source>
</evidence>
<dbReference type="PROSITE" id="PS51352">
    <property type="entry name" value="THIOREDOXIN_2"/>
    <property type="match status" value="1"/>
</dbReference>
<comment type="similarity">
    <text evidence="9">Belongs to the peroxiredoxin family. BCP/PrxQ subfamily.</text>
</comment>
<dbReference type="InterPro" id="IPR036249">
    <property type="entry name" value="Thioredoxin-like_sf"/>
</dbReference>
<dbReference type="InterPro" id="IPR050924">
    <property type="entry name" value="Peroxiredoxin_BCP/PrxQ"/>
</dbReference>
<keyword evidence="14" id="KW-1185">Reference proteome</keyword>
<evidence type="ECO:0000313" key="14">
    <source>
        <dbReference type="Proteomes" id="UP000183053"/>
    </source>
</evidence>
<dbReference type="EMBL" id="FNLF01000002">
    <property type="protein sequence ID" value="SDQ62335.1"/>
    <property type="molecule type" value="Genomic_DNA"/>
</dbReference>
<evidence type="ECO:0000256" key="6">
    <source>
        <dbReference type="ARBA" id="ARBA00023157"/>
    </source>
</evidence>
<accession>A0A1H1CDQ6</accession>
<dbReference type="InterPro" id="IPR013766">
    <property type="entry name" value="Thioredoxin_domain"/>
</dbReference>
<dbReference type="GO" id="GO:0005737">
    <property type="term" value="C:cytoplasm"/>
    <property type="evidence" value="ECO:0007669"/>
    <property type="project" value="TreeGrafter"/>
</dbReference>
<dbReference type="RefSeq" id="WP_068566761.1">
    <property type="nucleotide sequence ID" value="NZ_FNLF01000002.1"/>
</dbReference>
<dbReference type="GO" id="GO:0045454">
    <property type="term" value="P:cell redox homeostasis"/>
    <property type="evidence" value="ECO:0007669"/>
    <property type="project" value="TreeGrafter"/>
</dbReference>
<dbReference type="GO" id="GO:0008379">
    <property type="term" value="F:thioredoxin peroxidase activity"/>
    <property type="evidence" value="ECO:0007669"/>
    <property type="project" value="TreeGrafter"/>
</dbReference>
<evidence type="ECO:0000256" key="2">
    <source>
        <dbReference type="ARBA" id="ARBA00013017"/>
    </source>
</evidence>
<dbReference type="EC" id="1.11.1.24" evidence="2"/>